<dbReference type="InterPro" id="IPR001387">
    <property type="entry name" value="Cro/C1-type_HTH"/>
</dbReference>
<dbReference type="PROSITE" id="PS50943">
    <property type="entry name" value="HTH_CROC1"/>
    <property type="match status" value="1"/>
</dbReference>
<dbReference type="SUPFAM" id="SSF47413">
    <property type="entry name" value="lambda repressor-like DNA-binding domains"/>
    <property type="match status" value="1"/>
</dbReference>
<evidence type="ECO:0000256" key="1">
    <source>
        <dbReference type="SAM" id="MobiDB-lite"/>
    </source>
</evidence>
<dbReference type="Gene3D" id="1.10.260.40">
    <property type="entry name" value="lambda repressor-like DNA-binding domains"/>
    <property type="match status" value="1"/>
</dbReference>
<dbReference type="CDD" id="cd00093">
    <property type="entry name" value="HTH_XRE"/>
    <property type="match status" value="1"/>
</dbReference>
<accession>A0A7I7ZUH1</accession>
<protein>
    <submittedName>
        <fullName evidence="2">DNA-binding protein</fullName>
    </submittedName>
</protein>
<comment type="caution">
    <text evidence="2">The sequence shown here is derived from an EMBL/GenBank/DDBJ whole genome shotgun (WGS) entry which is preliminary data.</text>
</comment>
<dbReference type="RefSeq" id="WP_138251042.1">
    <property type="nucleotide sequence ID" value="NZ_AP022616.1"/>
</dbReference>
<evidence type="ECO:0000313" key="3">
    <source>
        <dbReference type="Proteomes" id="UP000309984"/>
    </source>
</evidence>
<gene>
    <name evidence="2" type="ORF">C1S79_25840</name>
</gene>
<dbReference type="GO" id="GO:0003677">
    <property type="term" value="F:DNA binding"/>
    <property type="evidence" value="ECO:0007669"/>
    <property type="project" value="UniProtKB-KW"/>
</dbReference>
<dbReference type="Proteomes" id="UP000309984">
    <property type="component" value="Unassembled WGS sequence"/>
</dbReference>
<organism evidence="2 3">
    <name type="scientific">Mycolicibacterium phocaicum</name>
    <dbReference type="NCBI Taxonomy" id="319706"/>
    <lineage>
        <taxon>Bacteria</taxon>
        <taxon>Bacillati</taxon>
        <taxon>Actinomycetota</taxon>
        <taxon>Actinomycetes</taxon>
        <taxon>Mycobacteriales</taxon>
        <taxon>Mycobacteriaceae</taxon>
        <taxon>Mycolicibacterium</taxon>
    </lineage>
</organism>
<feature type="compositionally biased region" description="Basic and acidic residues" evidence="1">
    <location>
        <begin position="1"/>
        <end position="12"/>
    </location>
</feature>
<dbReference type="SMART" id="SM00530">
    <property type="entry name" value="HTH_XRE"/>
    <property type="match status" value="1"/>
</dbReference>
<reference evidence="2 3" key="1">
    <citation type="submission" date="2018-01" db="EMBL/GenBank/DDBJ databases">
        <title>Comparative genomics of Mycobacterium mucogenicum and Mycobacterium neoaurum clade members emphasizing tRNA and non-coding RNA.</title>
        <authorList>
            <person name="Behra P.R.K."/>
            <person name="Pettersson B.M.F."/>
            <person name="Das S."/>
            <person name="Dasgupta S."/>
            <person name="Kirsebom L.A."/>
        </authorList>
    </citation>
    <scope>NUCLEOTIDE SEQUENCE [LARGE SCALE GENOMIC DNA]</scope>
    <source>
        <strain evidence="2 3">DSM 45104</strain>
    </source>
</reference>
<evidence type="ECO:0000313" key="2">
    <source>
        <dbReference type="EMBL" id="TLH61059.1"/>
    </source>
</evidence>
<dbReference type="Pfam" id="PF01381">
    <property type="entry name" value="HTH_3"/>
    <property type="match status" value="1"/>
</dbReference>
<sequence length="176" mass="19281">MAEEPAKKKTETSARLGATGEAVKANVRRLRDAQGLSAAQLSKKLGELDRPIPLVGIQRIEAGTRRVDADDLAALAVALEVSPVTLLMPHTEAPDDRVRVTGLGDMPGGEAWSWMSGERSFLPGLGNNIVFYRSALPPWVWAERQNEIDKMIGEVVTHPRVLSILRNEDHLRGDDK</sequence>
<feature type="region of interest" description="Disordered" evidence="1">
    <location>
        <begin position="1"/>
        <end position="21"/>
    </location>
</feature>
<proteinExistence type="predicted"/>
<dbReference type="AlphaFoldDB" id="A0A7I7ZUH1"/>
<dbReference type="InterPro" id="IPR010982">
    <property type="entry name" value="Lambda_DNA-bd_dom_sf"/>
</dbReference>
<dbReference type="EMBL" id="POTM01000060">
    <property type="protein sequence ID" value="TLH61059.1"/>
    <property type="molecule type" value="Genomic_DNA"/>
</dbReference>
<name>A0A7I7ZUH1_9MYCO</name>
<keyword evidence="2" id="KW-0238">DNA-binding</keyword>
<keyword evidence="3" id="KW-1185">Reference proteome</keyword>